<evidence type="ECO:0000259" key="2">
    <source>
        <dbReference type="Pfam" id="PF02517"/>
    </source>
</evidence>
<proteinExistence type="predicted"/>
<dbReference type="InterPro" id="IPR003675">
    <property type="entry name" value="Rce1/LyrA-like_dom"/>
</dbReference>
<dbReference type="PANTHER" id="PTHR39430:SF1">
    <property type="entry name" value="PROTEASE"/>
    <property type="match status" value="1"/>
</dbReference>
<reference evidence="3" key="2">
    <citation type="submission" date="2020-09" db="EMBL/GenBank/DDBJ databases">
        <authorList>
            <person name="Sun Q."/>
            <person name="Zhou Y."/>
        </authorList>
    </citation>
    <scope>NUCLEOTIDE SEQUENCE</scope>
    <source>
        <strain evidence="3">CGMCC 1.12921</strain>
    </source>
</reference>
<keyword evidence="1" id="KW-0472">Membrane</keyword>
<feature type="transmembrane region" description="Helical" evidence="1">
    <location>
        <begin position="286"/>
        <end position="306"/>
    </location>
</feature>
<protein>
    <submittedName>
        <fullName evidence="3">Abortive infection protein</fullName>
    </submittedName>
</protein>
<comment type="caution">
    <text evidence="3">The sequence shown here is derived from an EMBL/GenBank/DDBJ whole genome shotgun (WGS) entry which is preliminary data.</text>
</comment>
<keyword evidence="4" id="KW-1185">Reference proteome</keyword>
<gene>
    <name evidence="3" type="ORF">GCM10011342_29120</name>
</gene>
<feature type="transmembrane region" description="Helical" evidence="1">
    <location>
        <begin position="186"/>
        <end position="205"/>
    </location>
</feature>
<evidence type="ECO:0000256" key="1">
    <source>
        <dbReference type="SAM" id="Phobius"/>
    </source>
</evidence>
<dbReference type="Proteomes" id="UP000613582">
    <property type="component" value="Unassembled WGS sequence"/>
</dbReference>
<feature type="transmembrane region" description="Helical" evidence="1">
    <location>
        <begin position="211"/>
        <end position="230"/>
    </location>
</feature>
<feature type="transmembrane region" description="Helical" evidence="1">
    <location>
        <begin position="147"/>
        <end position="165"/>
    </location>
</feature>
<keyword evidence="1" id="KW-0812">Transmembrane</keyword>
<name>A0A8J2V3Q8_9PROT</name>
<feature type="transmembrane region" description="Helical" evidence="1">
    <location>
        <begin position="24"/>
        <end position="46"/>
    </location>
</feature>
<evidence type="ECO:0000313" key="3">
    <source>
        <dbReference type="EMBL" id="GGD18607.1"/>
    </source>
</evidence>
<feature type="transmembrane region" description="Helical" evidence="1">
    <location>
        <begin position="114"/>
        <end position="135"/>
    </location>
</feature>
<dbReference type="GO" id="GO:0004175">
    <property type="term" value="F:endopeptidase activity"/>
    <property type="evidence" value="ECO:0007669"/>
    <property type="project" value="UniProtKB-ARBA"/>
</dbReference>
<feature type="domain" description="CAAX prenyl protease 2/Lysostaphin resistance protein A-like" evidence="2">
    <location>
        <begin position="155"/>
        <end position="246"/>
    </location>
</feature>
<dbReference type="EMBL" id="BMGH01000002">
    <property type="protein sequence ID" value="GGD18607.1"/>
    <property type="molecule type" value="Genomic_DNA"/>
</dbReference>
<sequence>MGGKLLRSGTFLHRVSDAKRRTPGLVALIVAFACMIGSAAVGYFLLSPLVDQRELDARDGAGPAMADPFALPDAVFMLVGYTAFIFVFLWLWLRLWEGRKFVTLGLDPGSVGKGLRGVLFAMAAVTVWASILIATGAGTLEIAAAEVPLTALLAALALMPLAWAVQTGSEEIIFRGFLLQTVGQRHGLILGVVVSCVVFALAHAGNGIGNAYYFAGVFLLAIFLCLYAIAENSLWGVWGFHLAWNFSQSQVFGIRAIGDDVSPNRLFVTLDQTPRLMRLQATQSDISLAAIGLTLVLILIAFFALMRNTRPE</sequence>
<dbReference type="PANTHER" id="PTHR39430">
    <property type="entry name" value="MEMBRANE-ASSOCIATED PROTEASE-RELATED"/>
    <property type="match status" value="1"/>
</dbReference>
<dbReference type="GO" id="GO:0080120">
    <property type="term" value="P:CAAX-box protein maturation"/>
    <property type="evidence" value="ECO:0007669"/>
    <property type="project" value="UniProtKB-ARBA"/>
</dbReference>
<accession>A0A8J2V3Q8</accession>
<evidence type="ECO:0000313" key="4">
    <source>
        <dbReference type="Proteomes" id="UP000613582"/>
    </source>
</evidence>
<reference evidence="3" key="1">
    <citation type="journal article" date="2014" name="Int. J. Syst. Evol. Microbiol.">
        <title>Complete genome sequence of Corynebacterium casei LMG S-19264T (=DSM 44701T), isolated from a smear-ripened cheese.</title>
        <authorList>
            <consortium name="US DOE Joint Genome Institute (JGI-PGF)"/>
            <person name="Walter F."/>
            <person name="Albersmeier A."/>
            <person name="Kalinowski J."/>
            <person name="Ruckert C."/>
        </authorList>
    </citation>
    <scope>NUCLEOTIDE SEQUENCE</scope>
    <source>
        <strain evidence="3">CGMCC 1.12921</strain>
    </source>
</reference>
<organism evidence="3 4">
    <name type="scientific">Aquisalinus flavus</name>
    <dbReference type="NCBI Taxonomy" id="1526572"/>
    <lineage>
        <taxon>Bacteria</taxon>
        <taxon>Pseudomonadati</taxon>
        <taxon>Pseudomonadota</taxon>
        <taxon>Alphaproteobacteria</taxon>
        <taxon>Parvularculales</taxon>
        <taxon>Parvularculaceae</taxon>
        <taxon>Aquisalinus</taxon>
    </lineage>
</organism>
<dbReference type="AlphaFoldDB" id="A0A8J2V3Q8"/>
<keyword evidence="1" id="KW-1133">Transmembrane helix</keyword>
<dbReference type="Pfam" id="PF02517">
    <property type="entry name" value="Rce1-like"/>
    <property type="match status" value="1"/>
</dbReference>
<dbReference type="PROSITE" id="PS51257">
    <property type="entry name" value="PROKAR_LIPOPROTEIN"/>
    <property type="match status" value="1"/>
</dbReference>
<feature type="transmembrane region" description="Helical" evidence="1">
    <location>
        <begin position="74"/>
        <end position="93"/>
    </location>
</feature>